<sequence length="68" mass="7135">MMPCSSPPQHLAAAVDSSRPSLAASAVPPETPRLLRFNPRPSHAADDVFLILSASLLKAQTGASSHCR</sequence>
<name>A0AAW1YQI7_RUBAR</name>
<evidence type="ECO:0000256" key="1">
    <source>
        <dbReference type="SAM" id="MobiDB-lite"/>
    </source>
</evidence>
<protein>
    <submittedName>
        <fullName evidence="2">Uncharacterized protein</fullName>
    </submittedName>
</protein>
<dbReference type="AlphaFoldDB" id="A0AAW1YQI7"/>
<gene>
    <name evidence="2" type="ORF">M0R45_006401</name>
</gene>
<comment type="caution">
    <text evidence="2">The sequence shown here is derived from an EMBL/GenBank/DDBJ whole genome shotgun (WGS) entry which is preliminary data.</text>
</comment>
<organism evidence="2 3">
    <name type="scientific">Rubus argutus</name>
    <name type="common">Southern blackberry</name>
    <dbReference type="NCBI Taxonomy" id="59490"/>
    <lineage>
        <taxon>Eukaryota</taxon>
        <taxon>Viridiplantae</taxon>
        <taxon>Streptophyta</taxon>
        <taxon>Embryophyta</taxon>
        <taxon>Tracheophyta</taxon>
        <taxon>Spermatophyta</taxon>
        <taxon>Magnoliopsida</taxon>
        <taxon>eudicotyledons</taxon>
        <taxon>Gunneridae</taxon>
        <taxon>Pentapetalae</taxon>
        <taxon>rosids</taxon>
        <taxon>fabids</taxon>
        <taxon>Rosales</taxon>
        <taxon>Rosaceae</taxon>
        <taxon>Rosoideae</taxon>
        <taxon>Rosoideae incertae sedis</taxon>
        <taxon>Rubus</taxon>
    </lineage>
</organism>
<accession>A0AAW1YQI7</accession>
<keyword evidence="3" id="KW-1185">Reference proteome</keyword>
<feature type="region of interest" description="Disordered" evidence="1">
    <location>
        <begin position="1"/>
        <end position="26"/>
    </location>
</feature>
<reference evidence="2 3" key="1">
    <citation type="journal article" date="2023" name="G3 (Bethesda)">
        <title>A chromosome-length genome assembly and annotation of blackberry (Rubus argutus, cv. 'Hillquist').</title>
        <authorList>
            <person name="Bruna T."/>
            <person name="Aryal R."/>
            <person name="Dudchenko O."/>
            <person name="Sargent D.J."/>
            <person name="Mead D."/>
            <person name="Buti M."/>
            <person name="Cavallini A."/>
            <person name="Hytonen T."/>
            <person name="Andres J."/>
            <person name="Pham M."/>
            <person name="Weisz D."/>
            <person name="Mascagni F."/>
            <person name="Usai G."/>
            <person name="Natali L."/>
            <person name="Bassil N."/>
            <person name="Fernandez G.E."/>
            <person name="Lomsadze A."/>
            <person name="Armour M."/>
            <person name="Olukolu B."/>
            <person name="Poorten T."/>
            <person name="Britton C."/>
            <person name="Davik J."/>
            <person name="Ashrafi H."/>
            <person name="Aiden E.L."/>
            <person name="Borodovsky M."/>
            <person name="Worthington M."/>
        </authorList>
    </citation>
    <scope>NUCLEOTIDE SEQUENCE [LARGE SCALE GENOMIC DNA]</scope>
    <source>
        <strain evidence="2">PI 553951</strain>
    </source>
</reference>
<evidence type="ECO:0000313" key="2">
    <source>
        <dbReference type="EMBL" id="KAK9950937.1"/>
    </source>
</evidence>
<dbReference type="EMBL" id="JBEDUW010000001">
    <property type="protein sequence ID" value="KAK9950937.1"/>
    <property type="molecule type" value="Genomic_DNA"/>
</dbReference>
<evidence type="ECO:0000313" key="3">
    <source>
        <dbReference type="Proteomes" id="UP001457282"/>
    </source>
</evidence>
<dbReference type="Proteomes" id="UP001457282">
    <property type="component" value="Unassembled WGS sequence"/>
</dbReference>
<proteinExistence type="predicted"/>